<dbReference type="Proteomes" id="UP001218034">
    <property type="component" value="Chromosome"/>
</dbReference>
<gene>
    <name evidence="1" type="ORF">SVXNc_1036</name>
</gene>
<dbReference type="EMBL" id="CP104395">
    <property type="protein sequence ID" value="WEL20028.1"/>
    <property type="molecule type" value="Genomic_DNA"/>
</dbReference>
<proteinExistence type="predicted"/>
<organism evidence="1 2">
    <name type="scientific">Candidatus Nanohalococcus occultus</name>
    <dbReference type="NCBI Taxonomy" id="2978047"/>
    <lineage>
        <taxon>Archaea</taxon>
        <taxon>Candidatus Nanohalarchaeota</taxon>
        <taxon>Candidatus Nanohalarchaeota incertae sedis</taxon>
        <taxon>Candidatus Nanohalococcus</taxon>
    </lineage>
</organism>
<name>A0ABY8CFL6_9ARCH</name>
<evidence type="ECO:0000313" key="1">
    <source>
        <dbReference type="EMBL" id="WEL20028.1"/>
    </source>
</evidence>
<evidence type="ECO:0008006" key="3">
    <source>
        <dbReference type="Google" id="ProtNLM"/>
    </source>
</evidence>
<dbReference type="PROSITE" id="PS51257">
    <property type="entry name" value="PROKAR_LIPOPROTEIN"/>
    <property type="match status" value="1"/>
</dbReference>
<keyword evidence="2" id="KW-1185">Reference proteome</keyword>
<dbReference type="RefSeq" id="WP_347721857.1">
    <property type="nucleotide sequence ID" value="NZ_CP104395.1"/>
</dbReference>
<reference evidence="1 2" key="1">
    <citation type="submission" date="2022-09" db="EMBL/GenBank/DDBJ databases">
        <title>Xylan utilization by haloarchaea-nanohaloarchaea associations.</title>
        <authorList>
            <person name="Yakimov M."/>
        </authorList>
    </citation>
    <scope>NUCLEOTIDE SEQUENCE [LARGE SCALE GENOMIC DNA]</scope>
    <source>
        <strain evidence="1 2">SVXNc</strain>
    </source>
</reference>
<evidence type="ECO:0000313" key="2">
    <source>
        <dbReference type="Proteomes" id="UP001218034"/>
    </source>
</evidence>
<accession>A0ABY8CFL6</accession>
<dbReference type="GeneID" id="90590474"/>
<protein>
    <recommendedName>
        <fullName evidence="3">Intracellular proteinase inhibitor BsuPI domain-containing protein</fullName>
    </recommendedName>
</protein>
<sequence length="278" mass="29815">MDKKIIFMALVITASGCTDVLPGSTSPTSSSGSAVQIADFSINDQSLYADQQAVITLVVENYNSQAEITDLKLVNTGALKIQDGSWSQRCSAAELPEPVNGNPGVMECSWEVRAPPESELGNFNSKSYSPGLMLRYRSELSNSDRPVKIHTKEAREIESTSQVSSSFSNGEISTSIKAESPVAVGIESPVTVSIDANSQHVVSENYGFEISPTSMIASCDGREPQNGRLSLDVAVEPSGSAQFNCVLNPQTSTTRNLIFSTSYKYQKAPSLNVEVLSQ</sequence>